<evidence type="ECO:0000313" key="2">
    <source>
        <dbReference type="Proteomes" id="UP000030170"/>
    </source>
</evidence>
<keyword evidence="2" id="KW-1185">Reference proteome</keyword>
<dbReference type="AlphaFoldDB" id="A0A098TNY2"/>
<sequence length="65" mass="7559">MTTIEKLLHVLSDGGWHSTEELVQEVGHRFSATIHVAKQRGDRFDKRRLGQQFEYRLLVNGNVPR</sequence>
<dbReference type="RefSeq" id="WP_036530372.1">
    <property type="nucleotide sequence ID" value="NZ_JJML01000001.1"/>
</dbReference>
<dbReference type="EMBL" id="JJML01000001">
    <property type="protein sequence ID" value="KGF74050.1"/>
    <property type="molecule type" value="Genomic_DNA"/>
</dbReference>
<evidence type="ECO:0000313" key="1">
    <source>
        <dbReference type="EMBL" id="KGF74050.1"/>
    </source>
</evidence>
<proteinExistence type="predicted"/>
<gene>
    <name evidence="1" type="ORF">DO97_00645</name>
</gene>
<dbReference type="OrthoDB" id="574543at2"/>
<evidence type="ECO:0008006" key="3">
    <source>
        <dbReference type="Google" id="ProtNLM"/>
    </source>
</evidence>
<name>A0A098TNY2_9CYAN</name>
<reference evidence="1 2" key="1">
    <citation type="journal article" date="2014" name="Mol. Ecol.">
        <title>Evolution of Synechococcus.</title>
        <authorList>
            <person name="Dvorak P."/>
            <person name="Casamatta D."/>
            <person name="Hasler P."/>
            <person name="Poulickova A."/>
            <person name="Ondrej V."/>
            <person name="Sanges R."/>
        </authorList>
    </citation>
    <scope>NUCLEOTIDE SEQUENCE [LARGE SCALE GENOMIC DNA]</scope>
    <source>
        <strain evidence="1 2">CAUP A 1101</strain>
    </source>
</reference>
<protein>
    <recommendedName>
        <fullName evidence="3">HTH HARE-type domain-containing protein</fullName>
    </recommendedName>
</protein>
<organism evidence="1 2">
    <name type="scientific">Neosynechococcus sphagnicola sy1</name>
    <dbReference type="NCBI Taxonomy" id="1497020"/>
    <lineage>
        <taxon>Bacteria</taxon>
        <taxon>Bacillati</taxon>
        <taxon>Cyanobacteriota</taxon>
        <taxon>Cyanophyceae</taxon>
        <taxon>Neosynechococcales</taxon>
        <taxon>Neosynechococcaceae</taxon>
        <taxon>Neosynechococcus</taxon>
    </lineage>
</organism>
<comment type="caution">
    <text evidence="1">The sequence shown here is derived from an EMBL/GenBank/DDBJ whole genome shotgun (WGS) entry which is preliminary data.</text>
</comment>
<accession>A0A098TNY2</accession>
<dbReference type="Proteomes" id="UP000030170">
    <property type="component" value="Unassembled WGS sequence"/>
</dbReference>
<dbReference type="STRING" id="1497020.DO97_00645"/>